<dbReference type="Proteomes" id="UP001054945">
    <property type="component" value="Unassembled WGS sequence"/>
</dbReference>
<feature type="compositionally biased region" description="Polar residues" evidence="1">
    <location>
        <begin position="7"/>
        <end position="17"/>
    </location>
</feature>
<evidence type="ECO:0000256" key="1">
    <source>
        <dbReference type="SAM" id="MobiDB-lite"/>
    </source>
</evidence>
<evidence type="ECO:0000313" key="2">
    <source>
        <dbReference type="EMBL" id="GIZ00088.1"/>
    </source>
</evidence>
<reference evidence="2 3" key="1">
    <citation type="submission" date="2021-06" db="EMBL/GenBank/DDBJ databases">
        <title>Caerostris extrusa draft genome.</title>
        <authorList>
            <person name="Kono N."/>
            <person name="Arakawa K."/>
        </authorList>
    </citation>
    <scope>NUCLEOTIDE SEQUENCE [LARGE SCALE GENOMIC DNA]</scope>
</reference>
<organism evidence="2 3">
    <name type="scientific">Caerostris extrusa</name>
    <name type="common">Bark spider</name>
    <name type="synonym">Caerostris bankana</name>
    <dbReference type="NCBI Taxonomy" id="172846"/>
    <lineage>
        <taxon>Eukaryota</taxon>
        <taxon>Metazoa</taxon>
        <taxon>Ecdysozoa</taxon>
        <taxon>Arthropoda</taxon>
        <taxon>Chelicerata</taxon>
        <taxon>Arachnida</taxon>
        <taxon>Araneae</taxon>
        <taxon>Araneomorphae</taxon>
        <taxon>Entelegynae</taxon>
        <taxon>Araneoidea</taxon>
        <taxon>Araneidae</taxon>
        <taxon>Caerostris</taxon>
    </lineage>
</organism>
<sequence>MLETRRQSVFSQKQTTDFQEKSAGRIQINLEVFINLIELLHDRMPNWEERFICRSPINGFTCLIDESPLITTAVRDEPERITKHPELISVVIRRLLSP</sequence>
<name>A0AAV4XY27_CAEEX</name>
<proteinExistence type="predicted"/>
<accession>A0AAV4XY27</accession>
<comment type="caution">
    <text evidence="2">The sequence shown here is derived from an EMBL/GenBank/DDBJ whole genome shotgun (WGS) entry which is preliminary data.</text>
</comment>
<protein>
    <submittedName>
        <fullName evidence="2">Uncharacterized protein</fullName>
    </submittedName>
</protein>
<dbReference type="AlphaFoldDB" id="A0AAV4XY27"/>
<evidence type="ECO:0000313" key="3">
    <source>
        <dbReference type="Proteomes" id="UP001054945"/>
    </source>
</evidence>
<keyword evidence="3" id="KW-1185">Reference proteome</keyword>
<dbReference type="EMBL" id="BPLR01001117">
    <property type="protein sequence ID" value="GIZ00088.1"/>
    <property type="molecule type" value="Genomic_DNA"/>
</dbReference>
<gene>
    <name evidence="2" type="ORF">CEXT_804701</name>
</gene>
<feature type="region of interest" description="Disordered" evidence="1">
    <location>
        <begin position="1"/>
        <end position="20"/>
    </location>
</feature>